<dbReference type="Proteomes" id="UP001241571">
    <property type="component" value="Unassembled WGS sequence"/>
</dbReference>
<organism evidence="1 2">
    <name type="scientific">Enterococcus gallinarum</name>
    <dbReference type="NCBI Taxonomy" id="1353"/>
    <lineage>
        <taxon>Bacteria</taxon>
        <taxon>Bacillati</taxon>
        <taxon>Bacillota</taxon>
        <taxon>Bacilli</taxon>
        <taxon>Lactobacillales</taxon>
        <taxon>Enterococcaceae</taxon>
        <taxon>Enterococcus</taxon>
    </lineage>
</organism>
<dbReference type="AlphaFoldDB" id="A0ABD4ZXW2"/>
<evidence type="ECO:0000313" key="1">
    <source>
        <dbReference type="EMBL" id="MDL4937605.1"/>
    </source>
</evidence>
<gene>
    <name evidence="1" type="ORF">QRX88_18040</name>
</gene>
<accession>A0ABD4ZXW2</accession>
<evidence type="ECO:0000313" key="2">
    <source>
        <dbReference type="Proteomes" id="UP001241571"/>
    </source>
</evidence>
<reference evidence="1 2" key="1">
    <citation type="submission" date="2023-06" db="EMBL/GenBank/DDBJ databases">
        <title>Acute promotion of culturable opportunistic pathogens and persistent increase of antibiotic resistance following antibiotic exposure in mouse gut microbiota.</title>
        <authorList>
            <person name="Li L."/>
            <person name="Wang B."/>
            <person name="Sun Y."/>
            <person name="Wang M."/>
            <person name="Xu H."/>
        </authorList>
    </citation>
    <scope>NUCLEOTIDE SEQUENCE [LARGE SCALE GENOMIC DNA]</scope>
    <source>
        <strain evidence="1 2">CRI2_2</strain>
    </source>
</reference>
<name>A0ABD4ZXW2_ENTGA</name>
<proteinExistence type="predicted"/>
<protein>
    <submittedName>
        <fullName evidence="1">Uncharacterized protein</fullName>
    </submittedName>
</protein>
<dbReference type="EMBL" id="JASUBT010000025">
    <property type="protein sequence ID" value="MDL4937605.1"/>
    <property type="molecule type" value="Genomic_DNA"/>
</dbReference>
<comment type="caution">
    <text evidence="1">The sequence shown here is derived from an EMBL/GenBank/DDBJ whole genome shotgun (WGS) entry which is preliminary data.</text>
</comment>
<dbReference type="RefSeq" id="WP_135172330.1">
    <property type="nucleotide sequence ID" value="NZ_BSYC01000006.1"/>
</dbReference>
<sequence length="249" mass="28939">MDAKKETKKELRKYLSLVAYCHEEHLFFDHEIGEDPDCLSCENFKKLTAYVQVLEKKLASYRDQETIEVVERQVKKRSKGQKNETKAGLFLGNIDGKECIIRSRSLEKTKKEYPYFEGRLLTSEEASAIYVETGPDTYCQLPKVSEKKQGIIARKGQNAHKKKCHYRYTDEYLIYTGENHQQVIDFCIESEAFKTKKKNKIQINSAKGSISAAPGDYLVRNKLNQIAIYSPEEFNQLIEPEMIDVWKKM</sequence>